<name>A0A098LFX1_9BACT</name>
<accession>A0A098LFX1</accession>
<dbReference type="STRING" id="153721.MYP_3099"/>
<dbReference type="NCBIfam" id="TIGR04131">
    <property type="entry name" value="Bac_Flav_CTERM"/>
    <property type="match status" value="1"/>
</dbReference>
<reference evidence="1 2" key="1">
    <citation type="submission" date="2014-09" db="EMBL/GenBank/DDBJ databases">
        <title>Sporocytophaga myxococcoides PG-01 genome sequencing.</title>
        <authorList>
            <person name="Liu L."/>
            <person name="Gao P.J."/>
            <person name="Chen G.J."/>
            <person name="Wang L.S."/>
        </authorList>
    </citation>
    <scope>NUCLEOTIDE SEQUENCE [LARGE SCALE GENOMIC DNA]</scope>
    <source>
        <strain evidence="1 2">PG-01</strain>
    </source>
</reference>
<evidence type="ECO:0000313" key="2">
    <source>
        <dbReference type="Proteomes" id="UP000030185"/>
    </source>
</evidence>
<dbReference type="Pfam" id="PF13585">
    <property type="entry name" value="CHU_C"/>
    <property type="match status" value="1"/>
</dbReference>
<gene>
    <name evidence="1" type="ORF">MYP_3099</name>
</gene>
<comment type="caution">
    <text evidence="1">The sequence shown here is derived from an EMBL/GenBank/DDBJ whole genome shotgun (WGS) entry which is preliminary data.</text>
</comment>
<dbReference type="eggNOG" id="COG3291">
    <property type="taxonomic scope" value="Bacteria"/>
</dbReference>
<protein>
    <submittedName>
        <fullName evidence="1">Uncharacterized protein</fullName>
    </submittedName>
</protein>
<dbReference type="EMBL" id="BBLT01000006">
    <property type="protein sequence ID" value="GAL85870.1"/>
    <property type="molecule type" value="Genomic_DNA"/>
</dbReference>
<keyword evidence="2" id="KW-1185">Reference proteome</keyword>
<proteinExistence type="predicted"/>
<organism evidence="1 2">
    <name type="scientific">Sporocytophaga myxococcoides</name>
    <dbReference type="NCBI Taxonomy" id="153721"/>
    <lineage>
        <taxon>Bacteria</taxon>
        <taxon>Pseudomonadati</taxon>
        <taxon>Bacteroidota</taxon>
        <taxon>Cytophagia</taxon>
        <taxon>Cytophagales</taxon>
        <taxon>Cytophagaceae</taxon>
        <taxon>Sporocytophaga</taxon>
    </lineage>
</organism>
<evidence type="ECO:0000313" key="1">
    <source>
        <dbReference type="EMBL" id="GAL85870.1"/>
    </source>
</evidence>
<dbReference type="RefSeq" id="WP_052430236.1">
    <property type="nucleotide sequence ID" value="NZ_BBLT01000006.1"/>
</dbReference>
<dbReference type="InterPro" id="IPR013783">
    <property type="entry name" value="Ig-like_fold"/>
</dbReference>
<sequence length="4308" mass="440769">MFPGDSKSNKLIRKRMKFSLLILFSFIFFSQGFSEGTKEIRPASTDNGFVVLDPGWSPFATYGCPTTSRLNIRICNVGEKVYFGFNQPNRDVRFRIKDSSGVIVVPQTTVPSAGAGFISTYNRAVAGPSAIVGAAGYDAMSFTATQTGDYYIEFLLPNGNPRREFDLFDITVASAANVPIKGRIWSQSWMLSTKSFTNAFKGLMYIYADDGIVTSLNFNGMQPYVFVLNANMTGTGNTGNPDLDRQSKVGSSTYPKYKVFLNDPDPACFPTGQFGKITAPTTVSGCPPTNFCLNVFVDKPGFAQIFLDLNGIPGHQPGTRDRAISAVVNPPQTCIPWDGRDGLGNRVTTAVTIRTRTDFYNGLTHIPLYDVEGNPNGYIVNLVRPVTGIPIKLYWDDRNIPAANGSTNLTGCNNPCHQWTWYGSDNTARDYGNRNTVNTWWYADSTSDVTDNMVPPGIFVDADTRISDSNANDSTICGSVGSYTLSGLVQNAGGGMWTTTGTGTFSDVNNMNGTYTPSAADKAAGSVKIILVSMGNGACPAIRDTLTLRFQAIPSVIAGPAVTVCSNNPQVALNGSVQNATGVIWTSSGTGTFTPAATNLVATYIPSTADITSGNVSLTLTSTGNGVCPATQSVTKIVTIEQAPTVNAGPDQTICSGGSATLAASATNYTSITWSGGKGTFSPNNSTLNATYIPHNSEKSGSVTLTLTATKVGCATVTDQVNVIIQPALTVNAGADISVCKNNPTANLSGTSTNALTYTWSGGAGTFSNANALTTTYTATTAETNAGPVTLTLTASRPGCPSVSDQVQVSFTPSPVATPGPGSTVCANNPNITLNGSVTGATGGRWTGGCGTYIPNDATLNATYIPCASEVSSGLISLTLTTTGNGICNAVSNSTLILVEPSPVANAGSDKSVCENNPNIALSGTITDATSSTWSGGAGLYQPSATDLNITYIPTSNEIASGSLVLTLTANRATCNSHSDQVTINFTPAPIVNAGPDQSVCANNSVVNLNGTVSNAGGAIWSGGAGTFSPSASTLNTKYTPTAGEIAAGTVTLTLSTTGNGNCNQVQDQVVVTITKTPTIDAGTNQTVCANNPAVNLSGKVTIATGGTWSGGSGIITPNIDSLNIRYIPSAAEITAGTATLTFTTRGNGNCIPVSDQVSVNITPAPTANAGADKSVCADSPAISLSGSVTVATGGTWSGGMGTFIPNNSSLNATYQPTVSEINSGSVTLTLTTSGNGICNPVSDQIIISIAPAPTVNAGADQVLCGAVSSVALSGNVTGSTGGTWTTSGTGTFSPNTNTLNASYVPSAADKTAGNVTLTLTTTGNGLCKEIKDQVVLSFTTVPTVNAGPDQVICANDLPVRLAGSGSAANWSGGSGTFTPNSNSANATYMPSASEISSGTVNLTLTTIASGACPVVSDQVRITIPPAPIANAGPDFVMCGNLSSYTLNGTINSAATGGFWTTTGTGTFTPNSSTLNATYTPSTADRTAGSVYLILSTTGTGICSTTRDTMQLTISPRVTINAGPDQTLCASLTGIQLNGTANNATGITWTTSGTGTFTPNATTLLASYIPSSADTAAKSVTLTLTSSSTPTCASVTDNVTIQFTPAPVIIAGPDQTLCADVASVQLAGYKANTSGARWSTSGTGTFSPSFTTLNASYIPSEADKGTAVTLTLSSTGSGICNGTSDQLIINLNPTPTVNAGPDQTVCADTSAINLNGIITVATGSTWTSDGTGSFANSSSPATTYTPSAADISKGIVAFTLTTNAAGACSPVSDIVAVVIKPAPTVNAGTNRNVCANNATLTLSGSVTIASGGIWSGGTGIFLPNNSALNATYNLSASEISSGSVTLTLTTTGNGLCKAKTSQMTINVGASPTVNAGPDQTICEDLMGVNLAGTFTGTSMAGIEWTSSGSGAFFPNQVTPNATYVPSVADRSSGMVRLLLTTTGNGNCNAVVDTMNITITPAPTVNAGADKIVCGNNAEISLQGNVSIATGGYWRSSGTGTFAPDTVSLNASYIPSPLDISGGTVTLTLISSGNGLCKPVSDQLTVTITPAPTISAGADRTVCANNSKISLNGVVTVASGATWTTSGSGSFSPNPNSLNATYTPSVADNTAGSVILILTSTGNGDCNAVSDSINITITPAPTIEAGTDQTICASGTGAPLNGTISVATGGSWKSSGSGTFSPNAFSAIATYVPSANDTINGKVTLTLTTTGNGNCTPVSDSLRVTIQKAPLINAGPDETICADKEFLQQSGQVANSTGARWTTSGSGTFTPDNNTLNAIYNPSVADLSGTSLVLTLTSTGNGACSPVSDQKIYTINPVPTVNAGADQSLCANNSNVVLSGVKTIATGIMWTSSGDGTFSPDNTSLLATYIPSADDIAGGALAITLTTTGNGACNPTSDQLNVTITPAPTITAGPDQTVCANNSNIHLSGDYTVATGGTWTSSGTGTFSPSVNDKNAVYKPSTQDISNGNVTLTFTSTGNANCSVVSDEMIVTITPAPTVNVGPTINICATTTGVPLNGIITTGATGGIWSTGSGDGTFSPSNTDLNATFMPSANQIANGRANLTLTTTGFGNCKAVSANLVINISPLAVVNAGPDVQVCAGAPGIALSGSVKKATGGIWTTSGTGSFVPDPTALNATYVPSVAENINGSTIQLTLTSTGNGFCTPVTDEMTISFKITPVDAGPDQQFCSNALPVQLNGSGNGTWSGGLGTFSDSTSLSATYTPTLAEIGTKVELILTGAALGSCIAGKDTVVIDLLRGPSIDVGADQSICENNPVANITAIYADADGIIWKTEGNGTFSASSSASTTYTASPQDITTGVIRLYATTINTNICRPEADTLTLTFTPAPTVDAGSDITSCANSGAINISGIVTGATGGSWSTVSGNGSFANAALVSTSYTPSSVDIINGSVTLRLTSNPADNCSTVFDDLVINIGTAPTVDAGNDETICADASRVVLSGSVQIASGGHWTTSGTGKFSPNDNTLNATYIPSADDINNMGVTLTLTTTGNGTCTPVSESKIVTITPAPTVNAGPSQTICADNTTITLSGTRTVALGSVWSSTGGGSFADPNNLSTTYTPTAEEKAAGAINLILTTTNNGLCQEVSSTLSILITPIPVVNAGLDQSACVDVNSYQLAGKVINAPSGIWTTSGSGSFDDANALNAVYTPSSTDKTNGNVTLTFASAGNPLCNVVSDQLVLSFTPAPTINAGLDHSICADKDTIHIAGSVTIAAGGRWNSNGDGYFAPSANSLGTVYYLGETDRGQTSVTLSIVSTDNGTCNAVTDNLIIDIAPKPIVNAGADQTICAGQANATLSGSVLHATGGVWSTTGTGTFTNGTSLTTTYIPSQADNEAGGVILTLNSTGNGLCNAVSDFIVINVIPSPSAIVNAGADIITCKDLRSVKLSGYVSNAGGGIWSTSGTGTFTPDINTLNASYTPSLADKAAGNIVLTLTTANNGQCSSVSDDMSVTLTPIPVVTAGSYPDICGLPQAAISLNGNVTIATGGIWKSSGSGVFAVDAATLNATYFPSKLDIQNGVVGLTLTSTGNGTCSPVMQTTQVKIIQPPVVDAGTDKSYCSDIVTLVLRGTSQFDNGVTWTGTGTGTFNPNNKVTSIYSPSDADKAIGKVVVTLSAAGKGSCPSTSNTSVITILPAPEANAGPDQTTCNILDSYSLKGIHKNSTSGAWFTSGTGLFDDFNKPNAIYYPSDADKSSGSVDLVFITTGNGICKFSQDTMTLYVDKSPIVNAGTAMVCAIEDGAQLAGDIKNANGGKWSTSGTGVFAINAADLNAKYYPTLNDYNKGQVVLKLTSFINGACPAVSDSTVLKIDPLPIADAGRDQFVCRGTTIILEAKTSPGITYEWKNNAGTIISTDPVFSITAASDSAITLTVKDYKGCPASDSINVGVFDFNNSKFDMLDHYCYSDTLIIHSLATGLPAVPGQYQWYRDGIILNRENRSAIAPQSNGLFKVVYEYGNCSTEKTTNVTNPPALTRQPVLGCIGTTLPITIVSDVNNVDYSWITGEQGKDLNSINVPVAADTNYFRAIVTDILGCNSTDSVMVIGIERPVINISDAVSCAGQTVTLVATPSNMDKFAPFVPDYAWFKNNTDMHVSKDTLHVKESALYVVSITLGQCTTNDSAQVLFNALPVSHLPEFTKLCPEYGAKVTLDAGYDANYIYKWTSVNPVSNKDTSKIEVPLPGTYFVLITNKENCSITDTILVRDLCNPRLDVPNVFTPGKSDTPENQTFRAYGKYVVNYRMMIFNRWGEIIFETGDKDQAWDGYYKGQLMPIGTYPYIITYEGEDPESRGPYKKEGKVTLLK</sequence>
<dbReference type="InterPro" id="IPR026341">
    <property type="entry name" value="T9SS_type_B"/>
</dbReference>
<dbReference type="Gene3D" id="2.60.40.10">
    <property type="entry name" value="Immunoglobulins"/>
    <property type="match status" value="2"/>
</dbReference>
<dbReference type="eggNOG" id="COG2152">
    <property type="taxonomic scope" value="Bacteria"/>
</dbReference>
<dbReference type="Proteomes" id="UP000030185">
    <property type="component" value="Unassembled WGS sequence"/>
</dbReference>
<dbReference type="OrthoDB" id="9765926at2"/>